<sequence length="204" mass="22104">MISWRGSPTSKGCEGPLGRTVGEAMERAVVTAAVAGEGMRSVELRSTDQLGQKRRVERLVDCASSTKGRKVGQQRHLGRPAVAVVQGQDAINERSRSGGCTARQVARGSGNGQRDKEKGSRVFLERGMRLLVSRRTLARCRLRPRANHSVPSGAARASQPAVRTHPQRRLMSCLCKRAAHQRVESQPILPVTRTCCVTGEIASS</sequence>
<dbReference type="RefSeq" id="XP_018038657.1">
    <property type="nucleotide sequence ID" value="XM_018186718.1"/>
</dbReference>
<reference evidence="2 3" key="1">
    <citation type="submission" date="2016-05" db="EMBL/GenBank/DDBJ databases">
        <title>Comparative analysis of secretome profiles of manganese(II)-oxidizing ascomycete fungi.</title>
        <authorList>
            <consortium name="DOE Joint Genome Institute"/>
            <person name="Zeiner C.A."/>
            <person name="Purvine S.O."/>
            <person name="Zink E.M."/>
            <person name="Wu S."/>
            <person name="Pasa-Tolic L."/>
            <person name="Chaput D.L."/>
            <person name="Haridas S."/>
            <person name="Grigoriev I.V."/>
            <person name="Santelli C.M."/>
            <person name="Hansel C.M."/>
        </authorList>
    </citation>
    <scope>NUCLEOTIDE SEQUENCE [LARGE SCALE GENOMIC DNA]</scope>
    <source>
        <strain evidence="2 3">AP3s5-JAC2a</strain>
    </source>
</reference>
<dbReference type="Proteomes" id="UP000077069">
    <property type="component" value="Unassembled WGS sequence"/>
</dbReference>
<dbReference type="GeneID" id="28770204"/>
<name>A0A177CMV9_9PLEO</name>
<proteinExistence type="predicted"/>
<accession>A0A177CMV9</accession>
<dbReference type="AlphaFoldDB" id="A0A177CMV9"/>
<gene>
    <name evidence="2" type="ORF">CC84DRAFT_569267</name>
</gene>
<evidence type="ECO:0000313" key="2">
    <source>
        <dbReference type="EMBL" id="OAG08292.1"/>
    </source>
</evidence>
<keyword evidence="3" id="KW-1185">Reference proteome</keyword>
<dbReference type="InParanoid" id="A0A177CMV9"/>
<protein>
    <submittedName>
        <fullName evidence="2">Uncharacterized protein</fullName>
    </submittedName>
</protein>
<organism evidence="2 3">
    <name type="scientific">Paraphaeosphaeria sporulosa</name>
    <dbReference type="NCBI Taxonomy" id="1460663"/>
    <lineage>
        <taxon>Eukaryota</taxon>
        <taxon>Fungi</taxon>
        <taxon>Dikarya</taxon>
        <taxon>Ascomycota</taxon>
        <taxon>Pezizomycotina</taxon>
        <taxon>Dothideomycetes</taxon>
        <taxon>Pleosporomycetidae</taxon>
        <taxon>Pleosporales</taxon>
        <taxon>Massarineae</taxon>
        <taxon>Didymosphaeriaceae</taxon>
        <taxon>Paraphaeosphaeria</taxon>
    </lineage>
</organism>
<evidence type="ECO:0000256" key="1">
    <source>
        <dbReference type="SAM" id="MobiDB-lite"/>
    </source>
</evidence>
<evidence type="ECO:0000313" key="3">
    <source>
        <dbReference type="Proteomes" id="UP000077069"/>
    </source>
</evidence>
<dbReference type="EMBL" id="KV441550">
    <property type="protein sequence ID" value="OAG08292.1"/>
    <property type="molecule type" value="Genomic_DNA"/>
</dbReference>
<feature type="region of interest" description="Disordered" evidence="1">
    <location>
        <begin position="93"/>
        <end position="119"/>
    </location>
</feature>